<keyword evidence="2" id="KW-0238">DNA-binding</keyword>
<evidence type="ECO:0000313" key="2">
    <source>
        <dbReference type="EMBL" id="TCT02515.1"/>
    </source>
</evidence>
<dbReference type="InterPro" id="IPR014710">
    <property type="entry name" value="RmlC-like_jellyroll"/>
</dbReference>
<keyword evidence="3" id="KW-1185">Reference proteome</keyword>
<dbReference type="RefSeq" id="WP_243700969.1">
    <property type="nucleotide sequence ID" value="NZ_SMAJ01000018.1"/>
</dbReference>
<dbReference type="Gene3D" id="2.60.120.10">
    <property type="entry name" value="Jelly Rolls"/>
    <property type="match status" value="1"/>
</dbReference>
<dbReference type="Proteomes" id="UP000295525">
    <property type="component" value="Unassembled WGS sequence"/>
</dbReference>
<sequence length="227" mass="25026">MLSPRNIQISCAVRRYSGEHAAHAHGHAQILYALQGRMELEIAGQSAFADTSCGLIIPAGVTHGYMAPQDTRMFVIDAPAQKGVDRIKRFAVTPQIGRRLGIEDATAELAAILQAPRILARRSIDLARLNAAVSQALHEDWPTSRMAALFFLSPQRFHARLLELTGHTPQSYLRRRRLERAMRLVSQGQLLEAAALQVGYCSASALAFALKREHQVGAKGLRHPRPN</sequence>
<feature type="domain" description="HTH araC/xylS-type" evidence="1">
    <location>
        <begin position="127"/>
        <end position="224"/>
    </location>
</feature>
<dbReference type="InterPro" id="IPR011051">
    <property type="entry name" value="RmlC_Cupin_sf"/>
</dbReference>
<dbReference type="SMART" id="SM00342">
    <property type="entry name" value="HTH_ARAC"/>
    <property type="match status" value="1"/>
</dbReference>
<dbReference type="SUPFAM" id="SSF51182">
    <property type="entry name" value="RmlC-like cupins"/>
    <property type="match status" value="1"/>
</dbReference>
<comment type="caution">
    <text evidence="2">The sequence shown here is derived from an EMBL/GenBank/DDBJ whole genome shotgun (WGS) entry which is preliminary data.</text>
</comment>
<dbReference type="GO" id="GO:0043565">
    <property type="term" value="F:sequence-specific DNA binding"/>
    <property type="evidence" value="ECO:0007669"/>
    <property type="project" value="InterPro"/>
</dbReference>
<dbReference type="PANTHER" id="PTHR11019:SF159">
    <property type="entry name" value="TRANSCRIPTIONAL REGULATOR-RELATED"/>
    <property type="match status" value="1"/>
</dbReference>
<evidence type="ECO:0000313" key="3">
    <source>
        <dbReference type="Proteomes" id="UP000295525"/>
    </source>
</evidence>
<gene>
    <name evidence="2" type="ORF">EDC26_11813</name>
</gene>
<dbReference type="InterPro" id="IPR018060">
    <property type="entry name" value="HTH_AraC"/>
</dbReference>
<dbReference type="Gene3D" id="1.10.10.60">
    <property type="entry name" value="Homeodomain-like"/>
    <property type="match status" value="1"/>
</dbReference>
<dbReference type="PANTHER" id="PTHR11019">
    <property type="entry name" value="HTH-TYPE TRANSCRIPTIONAL REGULATOR NIMR"/>
    <property type="match status" value="1"/>
</dbReference>
<accession>A0A4R3LV21</accession>
<proteinExistence type="predicted"/>
<dbReference type="AlphaFoldDB" id="A0A4R3LV21"/>
<dbReference type="PROSITE" id="PS01124">
    <property type="entry name" value="HTH_ARAC_FAMILY_2"/>
    <property type="match status" value="1"/>
</dbReference>
<protein>
    <submittedName>
        <fullName evidence="2">AraC-like DNA-binding protein</fullName>
    </submittedName>
</protein>
<dbReference type="GO" id="GO:0003700">
    <property type="term" value="F:DNA-binding transcription factor activity"/>
    <property type="evidence" value="ECO:0007669"/>
    <property type="project" value="InterPro"/>
</dbReference>
<name>A0A4R3LV21_9BURK</name>
<dbReference type="InterPro" id="IPR013096">
    <property type="entry name" value="Cupin_2"/>
</dbReference>
<reference evidence="2 3" key="1">
    <citation type="submission" date="2019-03" db="EMBL/GenBank/DDBJ databases">
        <title>Genomic Encyclopedia of Type Strains, Phase IV (KMG-IV): sequencing the most valuable type-strain genomes for metagenomic binning, comparative biology and taxonomic classification.</title>
        <authorList>
            <person name="Goeker M."/>
        </authorList>
    </citation>
    <scope>NUCLEOTIDE SEQUENCE [LARGE SCALE GENOMIC DNA]</scope>
    <source>
        <strain evidence="2 3">DSM 24591</strain>
    </source>
</reference>
<dbReference type="EMBL" id="SMAJ01000018">
    <property type="protein sequence ID" value="TCT02515.1"/>
    <property type="molecule type" value="Genomic_DNA"/>
</dbReference>
<evidence type="ECO:0000259" key="1">
    <source>
        <dbReference type="PROSITE" id="PS01124"/>
    </source>
</evidence>
<dbReference type="Pfam" id="PF07883">
    <property type="entry name" value="Cupin_2"/>
    <property type="match status" value="1"/>
</dbReference>
<organism evidence="2 3">
    <name type="scientific">Paralcaligenes ureilyticus</name>
    <dbReference type="NCBI Taxonomy" id="627131"/>
    <lineage>
        <taxon>Bacteria</taxon>
        <taxon>Pseudomonadati</taxon>
        <taxon>Pseudomonadota</taxon>
        <taxon>Betaproteobacteria</taxon>
        <taxon>Burkholderiales</taxon>
        <taxon>Alcaligenaceae</taxon>
        <taxon>Paralcaligenes</taxon>
    </lineage>
</organism>
<dbReference type="Pfam" id="PF12833">
    <property type="entry name" value="HTH_18"/>
    <property type="match status" value="1"/>
</dbReference>